<accession>I6ZIT3</accession>
<dbReference type="KEGG" id="mwe:WEN_01575"/>
<protein>
    <submittedName>
        <fullName evidence="1">Uncharacterized protein</fullName>
    </submittedName>
</protein>
<organism evidence="1 2">
    <name type="scientific">Mycoplasma wenyonii (strain Massachusetts)</name>
    <name type="common">Eperythrozoon wenyonii</name>
    <dbReference type="NCBI Taxonomy" id="1197325"/>
    <lineage>
        <taxon>Bacteria</taxon>
        <taxon>Bacillati</taxon>
        <taxon>Mycoplasmatota</taxon>
        <taxon>Mollicutes</taxon>
        <taxon>Mycoplasmataceae</taxon>
        <taxon>Mycoplasma</taxon>
    </lineage>
</organism>
<dbReference type="PATRIC" id="fig|1197325.3.peg.342"/>
<dbReference type="AlphaFoldDB" id="I6ZIT3"/>
<reference evidence="1 2" key="1">
    <citation type="journal article" date="2012" name="J. Bacteriol.">
        <title>Complete genome sequence of Mycoplasma wenyonii strain Massachusetts.</title>
        <authorList>
            <person name="Dos Santos A.P."/>
            <person name="Guimaraes A.M."/>
            <person name="do Nascimento N.C."/>
            <person name="Sanmiguel P.J."/>
            <person name="Messick J.B."/>
        </authorList>
    </citation>
    <scope>NUCLEOTIDE SEQUENCE [LARGE SCALE GENOMIC DNA]</scope>
    <source>
        <strain evidence="1 2">Massachusetts</strain>
    </source>
</reference>
<evidence type="ECO:0000313" key="1">
    <source>
        <dbReference type="EMBL" id="AFN65110.1"/>
    </source>
</evidence>
<dbReference type="HOGENOM" id="CLU_902621_0_0_14"/>
<gene>
    <name evidence="1" type="ordered locus">WEN_01575</name>
</gene>
<sequence>MGDRQFSKETDTQSRNGLTPKKFLLMGVNVNTKDVEVTGLVSLVKDKHRGIKAKCTDDHGPTTIQNGYCDDKVFFKEFESLENQPGLIETELKNKEDKRVAVLGFERGLTLTATFGKRQINDGKNVTKLSRSAPIKVWNSKTSKHENLYTGKPRSDNRPYVVVHDFMFMNGTLKSKWEEMANKGKNFKSLIELGATNQGKESKVPLNKNRQYYLWDPSYTEIKEGTLKTKEGHKLPWNVSFSLPYTISLIK</sequence>
<evidence type="ECO:0000313" key="2">
    <source>
        <dbReference type="Proteomes" id="UP000009005"/>
    </source>
</evidence>
<dbReference type="Proteomes" id="UP000009005">
    <property type="component" value="Chromosome"/>
</dbReference>
<proteinExistence type="predicted"/>
<dbReference type="EMBL" id="CP003703">
    <property type="protein sequence ID" value="AFN65110.1"/>
    <property type="molecule type" value="Genomic_DNA"/>
</dbReference>
<keyword evidence="2" id="KW-1185">Reference proteome</keyword>
<dbReference type="RefSeq" id="WP_014849820.1">
    <property type="nucleotide sequence ID" value="NC_018149.1"/>
</dbReference>
<name>I6ZIT3_MYCWM</name>